<evidence type="ECO:0000313" key="1">
    <source>
        <dbReference type="Proteomes" id="UP000079169"/>
    </source>
</evidence>
<dbReference type="Proteomes" id="UP000079169">
    <property type="component" value="Unplaced"/>
</dbReference>
<name>A0A3Q0J381_DIACI</name>
<reference evidence="2 3" key="1">
    <citation type="submission" date="2025-04" db="UniProtKB">
        <authorList>
            <consortium name="RefSeq"/>
        </authorList>
    </citation>
    <scope>IDENTIFICATION</scope>
</reference>
<evidence type="ECO:0000313" key="3">
    <source>
        <dbReference type="RefSeq" id="XP_026682938.1"/>
    </source>
</evidence>
<accession>A0A3Q0J381</accession>
<protein>
    <submittedName>
        <fullName evidence="2 3">Uncharacterized protein LOC113469442</fullName>
    </submittedName>
</protein>
<sequence length="355" mass="42103">MYERRYAQHSTPTPVMDSCGHISLERSEERPLELQFMDYLFDTRRRKPTLKLNLTTVTISAREYESFLARHQIYRNVYEQHWGLATMSHWNVGDTRFQKVDVKHKLGADFYDRRPYSSTRRCDNMNYQDLNVMGLGNFTLPDFKNKKYTMADSYEYHDPFVKYLEDPGHVTANWTTIDFNNVEIPVGPHQRYPNGTLKTAEVLVKEDYELRKNLFGKSCEIYDEEFAFADELTKPSAEYINHREEQDKFFYKNVSRTIGPKHAQKSVYDVYEESDYEDSFRKWKEFKKNEALNNVSLMEETREKNYVDPQVIIDQAYKYTTVYNIFKRETVPTVSGEIPFKFQLKVNPGALKVVP</sequence>
<dbReference type="KEGG" id="dci:113469442"/>
<evidence type="ECO:0000313" key="2">
    <source>
        <dbReference type="RefSeq" id="XP_026682937.1"/>
    </source>
</evidence>
<keyword evidence="1" id="KW-1185">Reference proteome</keyword>
<proteinExistence type="predicted"/>
<dbReference type="GeneID" id="113469442"/>
<dbReference type="RefSeq" id="XP_026682937.1">
    <property type="nucleotide sequence ID" value="XM_026827136.1"/>
</dbReference>
<dbReference type="RefSeq" id="XP_026682938.1">
    <property type="nucleotide sequence ID" value="XM_026827137.1"/>
</dbReference>
<gene>
    <name evidence="2 3" type="primary">LOC113469442</name>
</gene>
<dbReference type="AlphaFoldDB" id="A0A3Q0J381"/>
<dbReference type="PaxDb" id="121845-A0A3Q0J381"/>
<organism evidence="1 2">
    <name type="scientific">Diaphorina citri</name>
    <name type="common">Asian citrus psyllid</name>
    <dbReference type="NCBI Taxonomy" id="121845"/>
    <lineage>
        <taxon>Eukaryota</taxon>
        <taxon>Metazoa</taxon>
        <taxon>Ecdysozoa</taxon>
        <taxon>Arthropoda</taxon>
        <taxon>Hexapoda</taxon>
        <taxon>Insecta</taxon>
        <taxon>Pterygota</taxon>
        <taxon>Neoptera</taxon>
        <taxon>Paraneoptera</taxon>
        <taxon>Hemiptera</taxon>
        <taxon>Sternorrhyncha</taxon>
        <taxon>Psylloidea</taxon>
        <taxon>Psyllidae</taxon>
        <taxon>Diaphorininae</taxon>
        <taxon>Diaphorina</taxon>
    </lineage>
</organism>